<keyword evidence="5" id="KW-0325">Glycoprotein</keyword>
<reference evidence="6 7" key="1">
    <citation type="journal article" date="2023" name="BMC Biotechnol.">
        <title>Vitis rotundifolia cv Carlos genome sequencing.</title>
        <authorList>
            <person name="Huff M."/>
            <person name="Hulse-Kemp A."/>
            <person name="Scheffler B."/>
            <person name="Youngblood R."/>
            <person name="Simpson S."/>
            <person name="Babiker E."/>
            <person name="Staton M."/>
        </authorList>
    </citation>
    <scope>NUCLEOTIDE SEQUENCE [LARGE SCALE GENOMIC DNA]</scope>
    <source>
        <tissue evidence="6">Leaf</tissue>
    </source>
</reference>
<keyword evidence="3" id="KW-0645">Protease</keyword>
<evidence type="ECO:0000313" key="6">
    <source>
        <dbReference type="EMBL" id="KAJ9689425.1"/>
    </source>
</evidence>
<dbReference type="PROSITE" id="PS00560">
    <property type="entry name" value="CARBOXYPEPT_SER_HIS"/>
    <property type="match status" value="1"/>
</dbReference>
<protein>
    <recommendedName>
        <fullName evidence="8">Serine carboxypeptidase</fullName>
    </recommendedName>
</protein>
<dbReference type="PANTHER" id="PTHR11802:SF487">
    <property type="entry name" value="SERINE CARBOXYPEPTIDASE-LIKE 13"/>
    <property type="match status" value="1"/>
</dbReference>
<evidence type="ECO:0000256" key="5">
    <source>
        <dbReference type="ARBA" id="ARBA00023180"/>
    </source>
</evidence>
<evidence type="ECO:0000256" key="2">
    <source>
        <dbReference type="ARBA" id="ARBA00022645"/>
    </source>
</evidence>
<dbReference type="SUPFAM" id="SSF53474">
    <property type="entry name" value="alpha/beta-Hydrolases"/>
    <property type="match status" value="1"/>
</dbReference>
<keyword evidence="4" id="KW-0378">Hydrolase</keyword>
<dbReference type="GO" id="GO:0004185">
    <property type="term" value="F:serine-type carboxypeptidase activity"/>
    <property type="evidence" value="ECO:0007669"/>
    <property type="project" value="InterPro"/>
</dbReference>
<gene>
    <name evidence="6" type="ORF">PVL29_014894</name>
</gene>
<proteinExistence type="inferred from homology"/>
<evidence type="ECO:0008006" key="8">
    <source>
        <dbReference type="Google" id="ProtNLM"/>
    </source>
</evidence>
<sequence>MIFKSAKANCHGDYVNANTSSEQCESDVQEIEELLRDINIQQILDPDCTFSSPKPNEEKSNLQRSLAENPDDFLSQLGEETLYYCHEYRYTLSEIWANNRDVREALHVREGTKGHWKRCNISGLAYTEDVTSSVAYHRNLSKTGLRALIYSGDHDMSVPHIGTQQWINSLNMTVADTWRAWYTEGQIAGYTKRYTNDDFALTYATVKGAGHVAPEYKPQQCYAMLKRWFAYYQL</sequence>
<dbReference type="Gene3D" id="3.40.50.1820">
    <property type="entry name" value="alpha/beta hydrolase"/>
    <property type="match status" value="1"/>
</dbReference>
<dbReference type="InterPro" id="IPR029058">
    <property type="entry name" value="AB_hydrolase_fold"/>
</dbReference>
<evidence type="ECO:0000256" key="4">
    <source>
        <dbReference type="ARBA" id="ARBA00022801"/>
    </source>
</evidence>
<evidence type="ECO:0000256" key="3">
    <source>
        <dbReference type="ARBA" id="ARBA00022670"/>
    </source>
</evidence>
<keyword evidence="7" id="KW-1185">Reference proteome</keyword>
<dbReference type="Proteomes" id="UP001168098">
    <property type="component" value="Unassembled WGS sequence"/>
</dbReference>
<dbReference type="EMBL" id="JARBHA010000011">
    <property type="protein sequence ID" value="KAJ9689425.1"/>
    <property type="molecule type" value="Genomic_DNA"/>
</dbReference>
<dbReference type="InterPro" id="IPR033124">
    <property type="entry name" value="Ser_caboxypep_his_AS"/>
</dbReference>
<dbReference type="Pfam" id="PF00450">
    <property type="entry name" value="Peptidase_S10"/>
    <property type="match status" value="1"/>
</dbReference>
<accession>A0AA39DMY7</accession>
<keyword evidence="2" id="KW-0121">Carboxypeptidase</keyword>
<organism evidence="6 7">
    <name type="scientific">Vitis rotundifolia</name>
    <name type="common">Muscadine grape</name>
    <dbReference type="NCBI Taxonomy" id="103349"/>
    <lineage>
        <taxon>Eukaryota</taxon>
        <taxon>Viridiplantae</taxon>
        <taxon>Streptophyta</taxon>
        <taxon>Embryophyta</taxon>
        <taxon>Tracheophyta</taxon>
        <taxon>Spermatophyta</taxon>
        <taxon>Magnoliopsida</taxon>
        <taxon>eudicotyledons</taxon>
        <taxon>Gunneridae</taxon>
        <taxon>Pentapetalae</taxon>
        <taxon>rosids</taxon>
        <taxon>Vitales</taxon>
        <taxon>Vitaceae</taxon>
        <taxon>Viteae</taxon>
        <taxon>Vitis</taxon>
    </lineage>
</organism>
<evidence type="ECO:0000313" key="7">
    <source>
        <dbReference type="Proteomes" id="UP001168098"/>
    </source>
</evidence>
<name>A0AA39DMY7_VITRO</name>
<comment type="caution">
    <text evidence="6">The sequence shown here is derived from an EMBL/GenBank/DDBJ whole genome shotgun (WGS) entry which is preliminary data.</text>
</comment>
<dbReference type="GO" id="GO:0016747">
    <property type="term" value="F:acyltransferase activity, transferring groups other than amino-acyl groups"/>
    <property type="evidence" value="ECO:0007669"/>
    <property type="project" value="TreeGrafter"/>
</dbReference>
<dbReference type="GO" id="GO:0006508">
    <property type="term" value="P:proteolysis"/>
    <property type="evidence" value="ECO:0007669"/>
    <property type="project" value="UniProtKB-KW"/>
</dbReference>
<dbReference type="AlphaFoldDB" id="A0AA39DMY7"/>
<dbReference type="GO" id="GO:0019748">
    <property type="term" value="P:secondary metabolic process"/>
    <property type="evidence" value="ECO:0007669"/>
    <property type="project" value="TreeGrafter"/>
</dbReference>
<comment type="similarity">
    <text evidence="1">Belongs to the peptidase S10 family.</text>
</comment>
<evidence type="ECO:0000256" key="1">
    <source>
        <dbReference type="ARBA" id="ARBA00009431"/>
    </source>
</evidence>
<dbReference type="PANTHER" id="PTHR11802">
    <property type="entry name" value="SERINE PROTEASE FAMILY S10 SERINE CARBOXYPEPTIDASE"/>
    <property type="match status" value="1"/>
</dbReference>
<dbReference type="InterPro" id="IPR001563">
    <property type="entry name" value="Peptidase_S10"/>
</dbReference>